<comment type="caution">
    <text evidence="3">The sequence shown here is derived from an EMBL/GenBank/DDBJ whole genome shotgun (WGS) entry which is preliminary data.</text>
</comment>
<evidence type="ECO:0000259" key="2">
    <source>
        <dbReference type="Pfam" id="PF14303"/>
    </source>
</evidence>
<evidence type="ECO:0000313" key="3">
    <source>
        <dbReference type="EMBL" id="KAK3217900.1"/>
    </source>
</evidence>
<dbReference type="InterPro" id="IPR029466">
    <property type="entry name" value="NAM-associated_C"/>
</dbReference>
<protein>
    <recommendedName>
        <fullName evidence="2">No apical meristem-associated C-terminal domain-containing protein</fullName>
    </recommendedName>
</protein>
<gene>
    <name evidence="3" type="ORF">Dsin_011870</name>
</gene>
<accession>A0AAE0E8W5</accession>
<organism evidence="3 4">
    <name type="scientific">Dipteronia sinensis</name>
    <dbReference type="NCBI Taxonomy" id="43782"/>
    <lineage>
        <taxon>Eukaryota</taxon>
        <taxon>Viridiplantae</taxon>
        <taxon>Streptophyta</taxon>
        <taxon>Embryophyta</taxon>
        <taxon>Tracheophyta</taxon>
        <taxon>Spermatophyta</taxon>
        <taxon>Magnoliopsida</taxon>
        <taxon>eudicotyledons</taxon>
        <taxon>Gunneridae</taxon>
        <taxon>Pentapetalae</taxon>
        <taxon>rosids</taxon>
        <taxon>malvids</taxon>
        <taxon>Sapindales</taxon>
        <taxon>Sapindaceae</taxon>
        <taxon>Hippocastanoideae</taxon>
        <taxon>Acereae</taxon>
        <taxon>Dipteronia</taxon>
    </lineage>
</organism>
<dbReference type="Pfam" id="PF14303">
    <property type="entry name" value="NAM-associated"/>
    <property type="match status" value="1"/>
</dbReference>
<dbReference type="Proteomes" id="UP001281410">
    <property type="component" value="Unassembled WGS sequence"/>
</dbReference>
<feature type="region of interest" description="Disordered" evidence="1">
    <location>
        <begin position="1"/>
        <end position="74"/>
    </location>
</feature>
<name>A0AAE0E8W5_9ROSI</name>
<evidence type="ECO:0000313" key="4">
    <source>
        <dbReference type="Proteomes" id="UP001281410"/>
    </source>
</evidence>
<dbReference type="AlphaFoldDB" id="A0AAE0E8W5"/>
<sequence>MQKFTDNDTTTSAFRRESSHFVLSQEDSPTLESPTLESPTMASPGLSSFSLNIASDDVDGSSSQRPIGVKKTKFKRRYEEQNSTFCDPLKE</sequence>
<reference evidence="3" key="1">
    <citation type="journal article" date="2023" name="Plant J.">
        <title>Genome sequences and population genomics provide insights into the demographic history, inbreeding, and mutation load of two 'living fossil' tree species of Dipteronia.</title>
        <authorList>
            <person name="Feng Y."/>
            <person name="Comes H.P."/>
            <person name="Chen J."/>
            <person name="Zhu S."/>
            <person name="Lu R."/>
            <person name="Zhang X."/>
            <person name="Li P."/>
            <person name="Qiu J."/>
            <person name="Olsen K.M."/>
            <person name="Qiu Y."/>
        </authorList>
    </citation>
    <scope>NUCLEOTIDE SEQUENCE</scope>
    <source>
        <strain evidence="3">NBL</strain>
    </source>
</reference>
<feature type="domain" description="No apical meristem-associated C-terminal" evidence="2">
    <location>
        <begin position="2"/>
        <end position="83"/>
    </location>
</feature>
<proteinExistence type="predicted"/>
<evidence type="ECO:0000256" key="1">
    <source>
        <dbReference type="SAM" id="MobiDB-lite"/>
    </source>
</evidence>
<keyword evidence="4" id="KW-1185">Reference proteome</keyword>
<feature type="compositionally biased region" description="Polar residues" evidence="1">
    <location>
        <begin position="21"/>
        <end position="53"/>
    </location>
</feature>
<dbReference type="EMBL" id="JANJYJ010000004">
    <property type="protein sequence ID" value="KAK3217900.1"/>
    <property type="molecule type" value="Genomic_DNA"/>
</dbReference>